<keyword evidence="2" id="KW-1185">Reference proteome</keyword>
<proteinExistence type="predicted"/>
<dbReference type="AlphaFoldDB" id="A0A316UTY6"/>
<dbReference type="OrthoDB" id="277888at2759"/>
<dbReference type="RefSeq" id="XP_025363378.1">
    <property type="nucleotide sequence ID" value="XM_025505599.1"/>
</dbReference>
<name>A0A316UTY6_9BASI</name>
<sequence>MTQLLCPRMGSYIAGRVRTGHRAWLPLSRSKSTLTIVKPSGSASRYAPTPIVFLAVKPFADASSNNPAPNPRDAQSLWSSWISQATTHGYESMLLDVDPEELHTSSPPAPTKVLDLLEREMVTQLRSASAFPPILFARGCDSVAAEQYASSHGLSALFLLDPATSFAEARGSGGPKVLRGDEEGKGFEFDFEPRFACRVAWSQARLQADGEEARLHRIEEELIEEEEQEGRIVWENADRQGPEEMRAWLEDECGL</sequence>
<dbReference type="STRING" id="1569628.A0A316UTY6"/>
<protein>
    <submittedName>
        <fullName evidence="1">Uncharacterized protein</fullName>
    </submittedName>
</protein>
<dbReference type="Proteomes" id="UP000245884">
    <property type="component" value="Unassembled WGS sequence"/>
</dbReference>
<evidence type="ECO:0000313" key="2">
    <source>
        <dbReference type="Proteomes" id="UP000245884"/>
    </source>
</evidence>
<evidence type="ECO:0000313" key="1">
    <source>
        <dbReference type="EMBL" id="PWN28766.1"/>
    </source>
</evidence>
<dbReference type="GeneID" id="37027422"/>
<dbReference type="EMBL" id="KZ819664">
    <property type="protein sequence ID" value="PWN28766.1"/>
    <property type="molecule type" value="Genomic_DNA"/>
</dbReference>
<accession>A0A316UTY6</accession>
<organism evidence="1 2">
    <name type="scientific">Jaminaea rosea</name>
    <dbReference type="NCBI Taxonomy" id="1569628"/>
    <lineage>
        <taxon>Eukaryota</taxon>
        <taxon>Fungi</taxon>
        <taxon>Dikarya</taxon>
        <taxon>Basidiomycota</taxon>
        <taxon>Ustilaginomycotina</taxon>
        <taxon>Exobasidiomycetes</taxon>
        <taxon>Microstromatales</taxon>
        <taxon>Microstromatales incertae sedis</taxon>
        <taxon>Jaminaea</taxon>
    </lineage>
</organism>
<gene>
    <name evidence="1" type="ORF">BDZ90DRAFT_230775</name>
</gene>
<reference evidence="1 2" key="1">
    <citation type="journal article" date="2018" name="Mol. Biol. Evol.">
        <title>Broad Genomic Sampling Reveals a Smut Pathogenic Ancestry of the Fungal Clade Ustilaginomycotina.</title>
        <authorList>
            <person name="Kijpornyongpan T."/>
            <person name="Mondo S.J."/>
            <person name="Barry K."/>
            <person name="Sandor L."/>
            <person name="Lee J."/>
            <person name="Lipzen A."/>
            <person name="Pangilinan J."/>
            <person name="LaButti K."/>
            <person name="Hainaut M."/>
            <person name="Henrissat B."/>
            <person name="Grigoriev I.V."/>
            <person name="Spatafora J.W."/>
            <person name="Aime M.C."/>
        </authorList>
    </citation>
    <scope>NUCLEOTIDE SEQUENCE [LARGE SCALE GENOMIC DNA]</scope>
    <source>
        <strain evidence="1 2">MCA 5214</strain>
    </source>
</reference>